<dbReference type="PIRSF" id="PIRSF000239">
    <property type="entry name" value="AHPC"/>
    <property type="match status" value="1"/>
</dbReference>
<evidence type="ECO:0000313" key="4">
    <source>
        <dbReference type="EMBL" id="MCW9711901.1"/>
    </source>
</evidence>
<dbReference type="PROSITE" id="PS51352">
    <property type="entry name" value="THIOREDOXIN_2"/>
    <property type="match status" value="1"/>
</dbReference>
<dbReference type="SUPFAM" id="SSF52833">
    <property type="entry name" value="Thioredoxin-like"/>
    <property type="match status" value="1"/>
</dbReference>
<gene>
    <name evidence="4" type="ORF">LQ318_03195</name>
</gene>
<keyword evidence="1" id="KW-0560">Oxidoreductase</keyword>
<dbReference type="EMBL" id="JAJNDC010000001">
    <property type="protein sequence ID" value="MCW9711901.1"/>
    <property type="molecule type" value="Genomic_DNA"/>
</dbReference>
<dbReference type="Proteomes" id="UP001207337">
    <property type="component" value="Unassembled WGS sequence"/>
</dbReference>
<dbReference type="Pfam" id="PF00578">
    <property type="entry name" value="AhpC-TSA"/>
    <property type="match status" value="1"/>
</dbReference>
<comment type="caution">
    <text evidence="4">The sequence shown here is derived from an EMBL/GenBank/DDBJ whole genome shotgun (WGS) entry which is preliminary data.</text>
</comment>
<dbReference type="InterPro" id="IPR036249">
    <property type="entry name" value="Thioredoxin-like_sf"/>
</dbReference>
<protein>
    <submittedName>
        <fullName evidence="4">Redoxin domain-containing protein</fullName>
    </submittedName>
</protein>
<name>A0ABT3PVS3_9BACT</name>
<accession>A0ABT3PVS3</accession>
<evidence type="ECO:0000259" key="3">
    <source>
        <dbReference type="PROSITE" id="PS51352"/>
    </source>
</evidence>
<sequence>MVPKVNTKAPDFTLKNTDGTGISLNDFSKRPKVLFFFPLAFSDVCTDELCSIRDNMKLYNAFDAKVIGISIDSFFALKAFKRSENINFTLLSDFNKEVSARYGVLYDDYFGMKGVAKRSTFVIDREGLIQYKEVLEDSSDLPDFKSIQKSLSSDNK</sequence>
<organism evidence="4 5">
    <name type="scientific">Fodinibius salicampi</name>
    <dbReference type="NCBI Taxonomy" id="1920655"/>
    <lineage>
        <taxon>Bacteria</taxon>
        <taxon>Pseudomonadati</taxon>
        <taxon>Balneolota</taxon>
        <taxon>Balneolia</taxon>
        <taxon>Balneolales</taxon>
        <taxon>Balneolaceae</taxon>
        <taxon>Fodinibius</taxon>
    </lineage>
</organism>
<dbReference type="PANTHER" id="PTHR43110">
    <property type="entry name" value="THIOL PEROXIDASE"/>
    <property type="match status" value="1"/>
</dbReference>
<proteinExistence type="predicted"/>
<keyword evidence="5" id="KW-1185">Reference proteome</keyword>
<dbReference type="InterPro" id="IPR013766">
    <property type="entry name" value="Thioredoxin_domain"/>
</dbReference>
<dbReference type="PANTHER" id="PTHR43110:SF1">
    <property type="entry name" value="THIOL PEROXIDASE"/>
    <property type="match status" value="1"/>
</dbReference>
<dbReference type="InterPro" id="IPR024706">
    <property type="entry name" value="Peroxiredoxin_AhpC-typ"/>
</dbReference>
<dbReference type="InterPro" id="IPR050455">
    <property type="entry name" value="Tpx_Peroxidase_subfamily"/>
</dbReference>
<keyword evidence="2" id="KW-0676">Redox-active center</keyword>
<evidence type="ECO:0000313" key="5">
    <source>
        <dbReference type="Proteomes" id="UP001207337"/>
    </source>
</evidence>
<reference evidence="4 5" key="1">
    <citation type="submission" date="2021-11" db="EMBL/GenBank/DDBJ databases">
        <title>Aliifidinibius sp. nov., a new bacterium isolated from saline soil.</title>
        <authorList>
            <person name="Galisteo C."/>
            <person name="De La Haba R."/>
            <person name="Sanchez-Porro C."/>
            <person name="Ventosa A."/>
        </authorList>
    </citation>
    <scope>NUCLEOTIDE SEQUENCE [LARGE SCALE GENOMIC DNA]</scope>
    <source>
        <strain evidence="4 5">KACC 190600</strain>
    </source>
</reference>
<dbReference type="InterPro" id="IPR000866">
    <property type="entry name" value="AhpC/TSA"/>
</dbReference>
<dbReference type="RefSeq" id="WP_265787461.1">
    <property type="nucleotide sequence ID" value="NZ_BAABRS010000001.1"/>
</dbReference>
<evidence type="ECO:0000256" key="1">
    <source>
        <dbReference type="ARBA" id="ARBA00023002"/>
    </source>
</evidence>
<feature type="domain" description="Thioredoxin" evidence="3">
    <location>
        <begin position="3"/>
        <end position="153"/>
    </location>
</feature>
<dbReference type="Gene3D" id="3.40.30.10">
    <property type="entry name" value="Glutaredoxin"/>
    <property type="match status" value="1"/>
</dbReference>
<evidence type="ECO:0000256" key="2">
    <source>
        <dbReference type="ARBA" id="ARBA00023284"/>
    </source>
</evidence>